<dbReference type="InterPro" id="IPR014044">
    <property type="entry name" value="CAP_dom"/>
</dbReference>
<organism evidence="3 4">
    <name type="scientific">Sphingomonas quercus</name>
    <dbReference type="NCBI Taxonomy" id="2842451"/>
    <lineage>
        <taxon>Bacteria</taxon>
        <taxon>Pseudomonadati</taxon>
        <taxon>Pseudomonadota</taxon>
        <taxon>Alphaproteobacteria</taxon>
        <taxon>Sphingomonadales</taxon>
        <taxon>Sphingomonadaceae</taxon>
        <taxon>Sphingomonas</taxon>
    </lineage>
</organism>
<dbReference type="InterPro" id="IPR001283">
    <property type="entry name" value="CRISP-related"/>
</dbReference>
<dbReference type="Pfam" id="PF00188">
    <property type="entry name" value="CAP"/>
    <property type="match status" value="1"/>
</dbReference>
<sequence>MMRRIGLAIGLALLSPSLLATTGSQSGNFEMRVLAAHNRERAGMGIAPMRWNEALARDAAIWGEHLARVGYLVHSSTDPRDPDPQGENLWAGTRGYYSLESMVGLWVAEKKNFRPGLFPANSRTGDLEDVGHYTQVVWRSSGEVGCALVRGRHDDFFVCRYAEGGNVIGEWPF</sequence>
<reference evidence="3 4" key="1">
    <citation type="submission" date="2021-06" db="EMBL/GenBank/DDBJ databases">
        <title>Sphingomonas sp. XMGL2, whole genome shotgun sequencing project.</title>
        <authorList>
            <person name="Zhao G."/>
            <person name="Shen L."/>
        </authorList>
    </citation>
    <scope>NUCLEOTIDE SEQUENCE [LARGE SCALE GENOMIC DNA]</scope>
    <source>
        <strain evidence="3 4">XMGL2</strain>
    </source>
</reference>
<dbReference type="PROSITE" id="PS01009">
    <property type="entry name" value="CRISP_1"/>
    <property type="match status" value="1"/>
</dbReference>
<dbReference type="EMBL" id="JAHKRT010000002">
    <property type="protein sequence ID" value="MBU3077201.1"/>
    <property type="molecule type" value="Genomic_DNA"/>
</dbReference>
<evidence type="ECO:0000259" key="2">
    <source>
        <dbReference type="SMART" id="SM00198"/>
    </source>
</evidence>
<dbReference type="Proteomes" id="UP000776276">
    <property type="component" value="Unassembled WGS sequence"/>
</dbReference>
<comment type="caution">
    <text evidence="3">The sequence shown here is derived from an EMBL/GenBank/DDBJ whole genome shotgun (WGS) entry which is preliminary data.</text>
</comment>
<dbReference type="PANTHER" id="PTHR10334">
    <property type="entry name" value="CYSTEINE-RICH SECRETORY PROTEIN-RELATED"/>
    <property type="match status" value="1"/>
</dbReference>
<feature type="signal peptide" evidence="1">
    <location>
        <begin position="1"/>
        <end position="20"/>
    </location>
</feature>
<feature type="domain" description="SCP" evidence="2">
    <location>
        <begin position="28"/>
        <end position="169"/>
    </location>
</feature>
<evidence type="ECO:0000256" key="1">
    <source>
        <dbReference type="SAM" id="SignalP"/>
    </source>
</evidence>
<proteinExistence type="predicted"/>
<dbReference type="InterPro" id="IPR018244">
    <property type="entry name" value="Allrgn_V5/Tpx1_CS"/>
</dbReference>
<feature type="chain" id="PRO_5045444267" evidence="1">
    <location>
        <begin position="21"/>
        <end position="173"/>
    </location>
</feature>
<keyword evidence="4" id="KW-1185">Reference proteome</keyword>
<name>A0ABS6BHB8_9SPHN</name>
<evidence type="ECO:0000313" key="4">
    <source>
        <dbReference type="Proteomes" id="UP000776276"/>
    </source>
</evidence>
<keyword evidence="1" id="KW-0732">Signal</keyword>
<evidence type="ECO:0000313" key="3">
    <source>
        <dbReference type="EMBL" id="MBU3077201.1"/>
    </source>
</evidence>
<dbReference type="SMART" id="SM00198">
    <property type="entry name" value="SCP"/>
    <property type="match status" value="1"/>
</dbReference>
<protein>
    <submittedName>
        <fullName evidence="3">SCP-like extracellular</fullName>
    </submittedName>
</protein>
<gene>
    <name evidence="3" type="ORF">KOF26_04910</name>
</gene>
<accession>A0ABS6BHB8</accession>